<dbReference type="RefSeq" id="WP_170128313.1">
    <property type="nucleotide sequence ID" value="NZ_QNRX01000022.1"/>
</dbReference>
<comment type="caution">
    <text evidence="2">The sequence shown here is derived from an EMBL/GenBank/DDBJ whole genome shotgun (WGS) entry which is preliminary data.</text>
</comment>
<dbReference type="GO" id="GO:0004803">
    <property type="term" value="F:transposase activity"/>
    <property type="evidence" value="ECO:0007669"/>
    <property type="project" value="InterPro"/>
</dbReference>
<evidence type="ECO:0000313" key="3">
    <source>
        <dbReference type="Proteomes" id="UP000253490"/>
    </source>
</evidence>
<proteinExistence type="predicted"/>
<dbReference type="GO" id="GO:0003677">
    <property type="term" value="F:DNA binding"/>
    <property type="evidence" value="ECO:0007669"/>
    <property type="project" value="InterPro"/>
</dbReference>
<dbReference type="Proteomes" id="UP000253490">
    <property type="component" value="Unassembled WGS sequence"/>
</dbReference>
<accession>A0A366HZY0</accession>
<name>A0A366HZY0_9FIRM</name>
<dbReference type="SUPFAM" id="SSF143422">
    <property type="entry name" value="Transposase IS200-like"/>
    <property type="match status" value="1"/>
</dbReference>
<dbReference type="Pfam" id="PF01797">
    <property type="entry name" value="Y1_Tnp"/>
    <property type="match status" value="1"/>
</dbReference>
<sequence length="267" mass="31804">MSRVPREISDLSYYHVLVRGNDKQKIFFDDEDKKKILQILKNYSDVDLLKLIAYCILDTHAHFLLKIEKYDISTIMKKVNVTYAYYYNCKYQRTGHVFYDRFKSTCIREKKYILPVIRFIHNDPISNGIVQKHDAYKWSSYKDYIEMNDDTVVFYKKIILAQFDSNTREAVHKFKVYTKTENKDLFLDVKDSVENKINRMLEIYLAKNDINLSELGYKQNKCHRTHLVLMLKNTGILSIRKIGEILQLNRGVVYKIIKEHSGEDEIQ</sequence>
<evidence type="ECO:0000313" key="2">
    <source>
        <dbReference type="EMBL" id="RBP58604.1"/>
    </source>
</evidence>
<gene>
    <name evidence="2" type="ORF">DES36_12229</name>
</gene>
<dbReference type="InterPro" id="IPR002686">
    <property type="entry name" value="Transposase_17"/>
</dbReference>
<dbReference type="SMART" id="SM01321">
    <property type="entry name" value="Y1_Tnp"/>
    <property type="match status" value="1"/>
</dbReference>
<dbReference type="GO" id="GO:0006313">
    <property type="term" value="P:DNA transposition"/>
    <property type="evidence" value="ECO:0007669"/>
    <property type="project" value="InterPro"/>
</dbReference>
<dbReference type="PANTHER" id="PTHR34322">
    <property type="entry name" value="TRANSPOSASE, Y1_TNP DOMAIN-CONTAINING"/>
    <property type="match status" value="1"/>
</dbReference>
<dbReference type="AlphaFoldDB" id="A0A366HZY0"/>
<protein>
    <submittedName>
        <fullName evidence="2">REP element-mobilizing transposase RayT</fullName>
    </submittedName>
</protein>
<dbReference type="EMBL" id="QNRX01000022">
    <property type="protein sequence ID" value="RBP58604.1"/>
    <property type="molecule type" value="Genomic_DNA"/>
</dbReference>
<organism evidence="2 3">
    <name type="scientific">Alkalibaculum bacchi</name>
    <dbReference type="NCBI Taxonomy" id="645887"/>
    <lineage>
        <taxon>Bacteria</taxon>
        <taxon>Bacillati</taxon>
        <taxon>Bacillota</taxon>
        <taxon>Clostridia</taxon>
        <taxon>Eubacteriales</taxon>
        <taxon>Eubacteriaceae</taxon>
        <taxon>Alkalibaculum</taxon>
    </lineage>
</organism>
<dbReference type="PANTHER" id="PTHR34322:SF2">
    <property type="entry name" value="TRANSPOSASE IS200-LIKE DOMAIN-CONTAINING PROTEIN"/>
    <property type="match status" value="1"/>
</dbReference>
<dbReference type="InterPro" id="IPR036515">
    <property type="entry name" value="Transposase_17_sf"/>
</dbReference>
<evidence type="ECO:0000259" key="1">
    <source>
        <dbReference type="SMART" id="SM01321"/>
    </source>
</evidence>
<feature type="domain" description="Transposase IS200-like" evidence="1">
    <location>
        <begin position="9"/>
        <end position="123"/>
    </location>
</feature>
<dbReference type="Gene3D" id="3.30.70.1290">
    <property type="entry name" value="Transposase IS200-like"/>
    <property type="match status" value="1"/>
</dbReference>
<keyword evidence="3" id="KW-1185">Reference proteome</keyword>
<reference evidence="2 3" key="1">
    <citation type="submission" date="2018-06" db="EMBL/GenBank/DDBJ databases">
        <title>Genomic Encyclopedia of Type Strains, Phase IV (KMG-IV): sequencing the most valuable type-strain genomes for metagenomic binning, comparative biology and taxonomic classification.</title>
        <authorList>
            <person name="Goeker M."/>
        </authorList>
    </citation>
    <scope>NUCLEOTIDE SEQUENCE [LARGE SCALE GENOMIC DNA]</scope>
    <source>
        <strain evidence="2 3">DSM 22112</strain>
    </source>
</reference>